<protein>
    <submittedName>
        <fullName evidence="1">Uncharacterized protein</fullName>
    </submittedName>
</protein>
<accession>A0AAJ0DHL3</accession>
<sequence length="279" mass="31402">MFPPVQNTALGVLERFPAEIRIKIYHICMNNNRIAVRHPYITKLGPREATPAFIIVRPTPLALVSRQLHEEIHAETKNINIHDIALHEVSIHSPLHSPVSDIDPKRIDPLYPPPSMEQWKGAKHILIKIIIENEPGTTGEFSRLTNDTFCLRLIDSFPNPETAVFKLQERVLDEYPGCTLAIVHRLTSLRHARSTAPILKHAIVLRVGANNVVWRRSCQPGTAFADPTVEEYMDVLGKVLEEEVAKVWAEHGRAALVKGAEEATECRNALRDAVVDMQL</sequence>
<dbReference type="Proteomes" id="UP001271007">
    <property type="component" value="Unassembled WGS sequence"/>
</dbReference>
<organism evidence="1 2">
    <name type="scientific">Extremus antarcticus</name>
    <dbReference type="NCBI Taxonomy" id="702011"/>
    <lineage>
        <taxon>Eukaryota</taxon>
        <taxon>Fungi</taxon>
        <taxon>Dikarya</taxon>
        <taxon>Ascomycota</taxon>
        <taxon>Pezizomycotina</taxon>
        <taxon>Dothideomycetes</taxon>
        <taxon>Dothideomycetidae</taxon>
        <taxon>Mycosphaerellales</taxon>
        <taxon>Extremaceae</taxon>
        <taxon>Extremus</taxon>
    </lineage>
</organism>
<proteinExistence type="predicted"/>
<reference evidence="1" key="1">
    <citation type="submission" date="2023-04" db="EMBL/GenBank/DDBJ databases">
        <title>Black Yeasts Isolated from many extreme environments.</title>
        <authorList>
            <person name="Coleine C."/>
            <person name="Stajich J.E."/>
            <person name="Selbmann L."/>
        </authorList>
    </citation>
    <scope>NUCLEOTIDE SEQUENCE</scope>
    <source>
        <strain evidence="1">CCFEE 5312</strain>
    </source>
</reference>
<evidence type="ECO:0000313" key="1">
    <source>
        <dbReference type="EMBL" id="KAK3050323.1"/>
    </source>
</evidence>
<gene>
    <name evidence="1" type="ORF">LTR09_008472</name>
</gene>
<dbReference type="EMBL" id="JAWDJX010000033">
    <property type="protein sequence ID" value="KAK3050323.1"/>
    <property type="molecule type" value="Genomic_DNA"/>
</dbReference>
<comment type="caution">
    <text evidence="1">The sequence shown here is derived from an EMBL/GenBank/DDBJ whole genome shotgun (WGS) entry which is preliminary data.</text>
</comment>
<evidence type="ECO:0000313" key="2">
    <source>
        <dbReference type="Proteomes" id="UP001271007"/>
    </source>
</evidence>
<name>A0AAJ0DHL3_9PEZI</name>
<dbReference type="AlphaFoldDB" id="A0AAJ0DHL3"/>
<keyword evidence="2" id="KW-1185">Reference proteome</keyword>